<dbReference type="AlphaFoldDB" id="A0A1H4T720"/>
<evidence type="ECO:0000256" key="1">
    <source>
        <dbReference type="SAM" id="MobiDB-lite"/>
    </source>
</evidence>
<name>A0A1H4T720_9MICC</name>
<dbReference type="PANTHER" id="PTHR10587:SF134">
    <property type="entry name" value="SECRETED PROTEIN"/>
    <property type="match status" value="1"/>
</dbReference>
<feature type="signal peptide" evidence="2">
    <location>
        <begin position="1"/>
        <end position="27"/>
    </location>
</feature>
<evidence type="ECO:0000259" key="3">
    <source>
        <dbReference type="PROSITE" id="PS51677"/>
    </source>
</evidence>
<dbReference type="EMBL" id="FNSN01000003">
    <property type="protein sequence ID" value="SEC52080.1"/>
    <property type="molecule type" value="Genomic_DNA"/>
</dbReference>
<feature type="region of interest" description="Disordered" evidence="1">
    <location>
        <begin position="23"/>
        <end position="75"/>
    </location>
</feature>
<dbReference type="CDD" id="cd10917">
    <property type="entry name" value="CE4_NodB_like_6s_7s"/>
    <property type="match status" value="1"/>
</dbReference>
<keyword evidence="5" id="KW-1185">Reference proteome</keyword>
<evidence type="ECO:0000313" key="4">
    <source>
        <dbReference type="EMBL" id="SEC52080.1"/>
    </source>
</evidence>
<dbReference type="InterPro" id="IPR002509">
    <property type="entry name" value="NODB_dom"/>
</dbReference>
<feature type="domain" description="NodB homology" evidence="3">
    <location>
        <begin position="97"/>
        <end position="275"/>
    </location>
</feature>
<dbReference type="PROSITE" id="PS51677">
    <property type="entry name" value="NODB"/>
    <property type="match status" value="1"/>
</dbReference>
<sequence>MPDSSISRRAALLALGAATAPLLGACADSPPAPSTARTSGGPVPSTGGGTTSSASPSPSLTPSATPTPRKTFVGDFRLPPVQNGLAPVVTRVTTKQPVVFLTIDDGVVKTQESLDLLDEYGYPATLFLTKSAIAGNPDFFKKFQARGDRIQNHTISHNTSMVNESYEYQLGEVTGMQAYIKRHYGTTPTLFRPPGGAYSNAMRTAVAAAGLKAVIDWECKANAGRMDYQVGNGLRPGDICLMHFRPEFKRDLAAFHQAQKASGLTVVRLEEFLGI</sequence>
<feature type="compositionally biased region" description="Low complexity" evidence="1">
    <location>
        <begin position="38"/>
        <end position="68"/>
    </location>
</feature>
<feature type="chain" id="PRO_5010370943" evidence="2">
    <location>
        <begin position="28"/>
        <end position="275"/>
    </location>
</feature>
<evidence type="ECO:0000256" key="2">
    <source>
        <dbReference type="SAM" id="SignalP"/>
    </source>
</evidence>
<dbReference type="PROSITE" id="PS51318">
    <property type="entry name" value="TAT"/>
    <property type="match status" value="1"/>
</dbReference>
<keyword evidence="2" id="KW-0732">Signal</keyword>
<dbReference type="InterPro" id="IPR006311">
    <property type="entry name" value="TAT_signal"/>
</dbReference>
<dbReference type="GO" id="GO:0005975">
    <property type="term" value="P:carbohydrate metabolic process"/>
    <property type="evidence" value="ECO:0007669"/>
    <property type="project" value="InterPro"/>
</dbReference>
<proteinExistence type="predicted"/>
<dbReference type="InterPro" id="IPR011330">
    <property type="entry name" value="Glyco_hydro/deAcase_b/a-brl"/>
</dbReference>
<dbReference type="GO" id="GO:0016810">
    <property type="term" value="F:hydrolase activity, acting on carbon-nitrogen (but not peptide) bonds"/>
    <property type="evidence" value="ECO:0007669"/>
    <property type="project" value="InterPro"/>
</dbReference>
<dbReference type="InterPro" id="IPR050248">
    <property type="entry name" value="Polysacc_deacetylase_ArnD"/>
</dbReference>
<evidence type="ECO:0000313" key="5">
    <source>
        <dbReference type="Proteomes" id="UP000182652"/>
    </source>
</evidence>
<dbReference type="SUPFAM" id="SSF88713">
    <property type="entry name" value="Glycoside hydrolase/deacetylase"/>
    <property type="match status" value="1"/>
</dbReference>
<dbReference type="STRING" id="156980.SAMN04489745_3077"/>
<dbReference type="PANTHER" id="PTHR10587">
    <property type="entry name" value="GLYCOSYL TRANSFERASE-RELATED"/>
    <property type="match status" value="1"/>
</dbReference>
<dbReference type="Pfam" id="PF01522">
    <property type="entry name" value="Polysacc_deac_1"/>
    <property type="match status" value="1"/>
</dbReference>
<gene>
    <name evidence="4" type="ORF">SAMN04489745_3077</name>
</gene>
<dbReference type="Gene3D" id="3.20.20.370">
    <property type="entry name" value="Glycoside hydrolase/deacetylase"/>
    <property type="match status" value="1"/>
</dbReference>
<dbReference type="Proteomes" id="UP000182652">
    <property type="component" value="Unassembled WGS sequence"/>
</dbReference>
<accession>A0A1H4T720</accession>
<protein>
    <submittedName>
        <fullName evidence="4">Peptidoglycan/xylan/chitin deacetylase, PgdA/CDA1 family</fullName>
    </submittedName>
</protein>
<organism evidence="4 5">
    <name type="scientific">Arthrobacter woluwensis</name>
    <dbReference type="NCBI Taxonomy" id="156980"/>
    <lineage>
        <taxon>Bacteria</taxon>
        <taxon>Bacillati</taxon>
        <taxon>Actinomycetota</taxon>
        <taxon>Actinomycetes</taxon>
        <taxon>Micrococcales</taxon>
        <taxon>Micrococcaceae</taxon>
        <taxon>Arthrobacter</taxon>
    </lineage>
</organism>
<reference evidence="4 5" key="1">
    <citation type="submission" date="2016-10" db="EMBL/GenBank/DDBJ databases">
        <authorList>
            <person name="de Groot N.N."/>
        </authorList>
    </citation>
    <scope>NUCLEOTIDE SEQUENCE [LARGE SCALE GENOMIC DNA]</scope>
    <source>
        <strain evidence="4 5">DSM 10495</strain>
    </source>
</reference>